<reference evidence="2" key="1">
    <citation type="journal article" date="2020" name="Stud. Mycol.">
        <title>101 Dothideomycetes genomes: a test case for predicting lifestyles and emergence of pathogens.</title>
        <authorList>
            <person name="Haridas S."/>
            <person name="Albert R."/>
            <person name="Binder M."/>
            <person name="Bloem J."/>
            <person name="Labutti K."/>
            <person name="Salamov A."/>
            <person name="Andreopoulos B."/>
            <person name="Baker S."/>
            <person name="Barry K."/>
            <person name="Bills G."/>
            <person name="Bluhm B."/>
            <person name="Cannon C."/>
            <person name="Castanera R."/>
            <person name="Culley D."/>
            <person name="Daum C."/>
            <person name="Ezra D."/>
            <person name="Gonzalez J."/>
            <person name="Henrissat B."/>
            <person name="Kuo A."/>
            <person name="Liang C."/>
            <person name="Lipzen A."/>
            <person name="Lutzoni F."/>
            <person name="Magnuson J."/>
            <person name="Mondo S."/>
            <person name="Nolan M."/>
            <person name="Ohm R."/>
            <person name="Pangilinan J."/>
            <person name="Park H.-J."/>
            <person name="Ramirez L."/>
            <person name="Alfaro M."/>
            <person name="Sun H."/>
            <person name="Tritt A."/>
            <person name="Yoshinaga Y."/>
            <person name="Zwiers L.-H."/>
            <person name="Turgeon B."/>
            <person name="Goodwin S."/>
            <person name="Spatafora J."/>
            <person name="Crous P."/>
            <person name="Grigoriev I."/>
        </authorList>
    </citation>
    <scope>NUCLEOTIDE SEQUENCE</scope>
    <source>
        <strain evidence="2">CBS 122681</strain>
    </source>
</reference>
<evidence type="ECO:0000259" key="1">
    <source>
        <dbReference type="Pfam" id="PF06985"/>
    </source>
</evidence>
<dbReference type="EMBL" id="MU004310">
    <property type="protein sequence ID" value="KAF2659066.1"/>
    <property type="molecule type" value="Genomic_DNA"/>
</dbReference>
<feature type="domain" description="Heterokaryon incompatibility" evidence="1">
    <location>
        <begin position="38"/>
        <end position="88"/>
    </location>
</feature>
<feature type="non-terminal residue" evidence="2">
    <location>
        <position position="1"/>
    </location>
</feature>
<gene>
    <name evidence="2" type="ORF">K491DRAFT_591848</name>
</gene>
<keyword evidence="3" id="KW-1185">Reference proteome</keyword>
<dbReference type="Proteomes" id="UP000799324">
    <property type="component" value="Unassembled WGS sequence"/>
</dbReference>
<evidence type="ECO:0000313" key="2">
    <source>
        <dbReference type="EMBL" id="KAF2659066.1"/>
    </source>
</evidence>
<dbReference type="Pfam" id="PF06985">
    <property type="entry name" value="HET"/>
    <property type="match status" value="1"/>
</dbReference>
<dbReference type="PANTHER" id="PTHR24148:SF64">
    <property type="entry name" value="HETEROKARYON INCOMPATIBILITY DOMAIN-CONTAINING PROTEIN"/>
    <property type="match status" value="1"/>
</dbReference>
<organism evidence="2 3">
    <name type="scientific">Lophiostoma macrostomum CBS 122681</name>
    <dbReference type="NCBI Taxonomy" id="1314788"/>
    <lineage>
        <taxon>Eukaryota</taxon>
        <taxon>Fungi</taxon>
        <taxon>Dikarya</taxon>
        <taxon>Ascomycota</taxon>
        <taxon>Pezizomycotina</taxon>
        <taxon>Dothideomycetes</taxon>
        <taxon>Pleosporomycetidae</taxon>
        <taxon>Pleosporales</taxon>
        <taxon>Lophiostomataceae</taxon>
        <taxon>Lophiostoma</taxon>
    </lineage>
</organism>
<sequence>SVSADKREFRLIVLKPSCMGDVPSIYISPSSGRTTPGYTAISYCWGEPSTEHFSHPLRTTLYHSLQDCRHATLPTVLWIDAICIIQTDI</sequence>
<evidence type="ECO:0000313" key="3">
    <source>
        <dbReference type="Proteomes" id="UP000799324"/>
    </source>
</evidence>
<dbReference type="AlphaFoldDB" id="A0A6A6TI02"/>
<dbReference type="InterPro" id="IPR052895">
    <property type="entry name" value="HetReg/Transcr_Mod"/>
</dbReference>
<protein>
    <recommendedName>
        <fullName evidence="1">Heterokaryon incompatibility domain-containing protein</fullName>
    </recommendedName>
</protein>
<dbReference type="OrthoDB" id="2157530at2759"/>
<name>A0A6A6TI02_9PLEO</name>
<accession>A0A6A6TI02</accession>
<dbReference type="InterPro" id="IPR010730">
    <property type="entry name" value="HET"/>
</dbReference>
<dbReference type="PANTHER" id="PTHR24148">
    <property type="entry name" value="ANKYRIN REPEAT DOMAIN-CONTAINING PROTEIN 39 HOMOLOG-RELATED"/>
    <property type="match status" value="1"/>
</dbReference>
<proteinExistence type="predicted"/>